<dbReference type="Proteomes" id="UP001497535">
    <property type="component" value="Unassembled WGS sequence"/>
</dbReference>
<sequence length="84" mass="9125">MFSKILLAIIILQLILDNEGDNVEVGPPKVVAQPPVATTECAHHKNKNGGKKHKGGKGAFLKKHKGTKKPKKNKNGRKTKPPQV</sequence>
<accession>A0ACB0ZKX2</accession>
<reference evidence="1" key="1">
    <citation type="submission" date="2023-11" db="EMBL/GenBank/DDBJ databases">
        <authorList>
            <person name="Poullet M."/>
        </authorList>
    </citation>
    <scope>NUCLEOTIDE SEQUENCE</scope>
    <source>
        <strain evidence="1">E1834</strain>
    </source>
</reference>
<evidence type="ECO:0000313" key="1">
    <source>
        <dbReference type="EMBL" id="CAK5079638.1"/>
    </source>
</evidence>
<gene>
    <name evidence="1" type="ORF">MENTE1834_LOCUS26764</name>
</gene>
<keyword evidence="2" id="KW-1185">Reference proteome</keyword>
<protein>
    <submittedName>
        <fullName evidence="1">Uncharacterized protein</fullName>
    </submittedName>
</protein>
<dbReference type="EMBL" id="CAVMJV010000039">
    <property type="protein sequence ID" value="CAK5079638.1"/>
    <property type="molecule type" value="Genomic_DNA"/>
</dbReference>
<evidence type="ECO:0000313" key="2">
    <source>
        <dbReference type="Proteomes" id="UP001497535"/>
    </source>
</evidence>
<comment type="caution">
    <text evidence="1">The sequence shown here is derived from an EMBL/GenBank/DDBJ whole genome shotgun (WGS) entry which is preliminary data.</text>
</comment>
<organism evidence="1 2">
    <name type="scientific">Meloidogyne enterolobii</name>
    <name type="common">Root-knot nematode worm</name>
    <name type="synonym">Meloidogyne mayaguensis</name>
    <dbReference type="NCBI Taxonomy" id="390850"/>
    <lineage>
        <taxon>Eukaryota</taxon>
        <taxon>Metazoa</taxon>
        <taxon>Ecdysozoa</taxon>
        <taxon>Nematoda</taxon>
        <taxon>Chromadorea</taxon>
        <taxon>Rhabditida</taxon>
        <taxon>Tylenchina</taxon>
        <taxon>Tylenchomorpha</taxon>
        <taxon>Tylenchoidea</taxon>
        <taxon>Meloidogynidae</taxon>
        <taxon>Meloidogyninae</taxon>
        <taxon>Meloidogyne</taxon>
    </lineage>
</organism>
<name>A0ACB0ZKX2_MELEN</name>
<proteinExistence type="predicted"/>